<evidence type="ECO:0000313" key="10">
    <source>
        <dbReference type="EMBL" id="TPE43015.1"/>
    </source>
</evidence>
<feature type="region of interest" description="Disordered" evidence="3">
    <location>
        <begin position="567"/>
        <end position="589"/>
    </location>
</feature>
<gene>
    <name evidence="10" type="ORF">FJM65_15320</name>
</gene>
<dbReference type="PANTHER" id="PTHR30097:SF4">
    <property type="entry name" value="SLR6042 PROTEIN"/>
    <property type="match status" value="1"/>
</dbReference>
<dbReference type="InterPro" id="IPR021782">
    <property type="entry name" value="DUF3347"/>
</dbReference>
<dbReference type="FunFam" id="2.40.30.170:FF:000010">
    <property type="entry name" value="Efflux RND transporter periplasmic adaptor subunit"/>
    <property type="match status" value="1"/>
</dbReference>
<evidence type="ECO:0000256" key="3">
    <source>
        <dbReference type="SAM" id="MobiDB-lite"/>
    </source>
</evidence>
<evidence type="ECO:0000256" key="1">
    <source>
        <dbReference type="ARBA" id="ARBA00009477"/>
    </source>
</evidence>
<feature type="domain" description="CusB-like barrel-sandwich hybrid" evidence="7">
    <location>
        <begin position="128"/>
        <end position="245"/>
    </location>
</feature>
<evidence type="ECO:0000259" key="8">
    <source>
        <dbReference type="Pfam" id="PF25954"/>
    </source>
</evidence>
<feature type="domain" description="CusB-like beta-barrel" evidence="8">
    <location>
        <begin position="250"/>
        <end position="327"/>
    </location>
</feature>
<dbReference type="OrthoDB" id="9806939at2"/>
<dbReference type="InterPro" id="IPR006143">
    <property type="entry name" value="RND_pump_MFP"/>
</dbReference>
<dbReference type="GO" id="GO:0015679">
    <property type="term" value="P:plasma membrane copper ion transport"/>
    <property type="evidence" value="ECO:0007669"/>
    <property type="project" value="TreeGrafter"/>
</dbReference>
<sequence length="589" mass="63713">MKPRNKQLVTYLLIALGGLLVGWLIFGGRAAEESHSHAAETAGVTEYTCSMHPQIRQNEPGKCPICGMDLIPVTATGNKTAQASPYVLEMSAEAVALANIQTTPVQAADAASELMLTGTIQQNEKAVSSITAKFPGRIEQLYVNFTGQEVRKGERLASVYSPELVTAQRELQEAAKAKDIMPELYEAAKAKLRLWNLSSKQIQQIESTRKALTSFDIYADVSGVVTGRMVAVGDYVSTGSVLFEVSNLSSVWVVLDAYETDLSRVQEGAMVDFTVPAIPGQEYSAKVQFVTPVLDAGTRAVQVRAEVANPDRQLKPGMFVNARIKSSAKTAKATKGLAVPRTAVLWTGKRSVVYVKAIDHETPAFEMREVTLGPSLGDTYLIQSGLQEGEQVVTNGVFAVDGAAQLSGNYSMMSSPENKQMKVPAAFQEQLGALVTSYYTLKNALVASDATAAQKAAADLQQTLGQVDMSLLDGSTHAKWMELQPALAANTEQIQESSTLEKQRAAFSPLSDRLIEAVETFGTNKEVVYKQKCPMALGDKGAYWLSEQKDIRNPYFGEAMLSCGETEQTYRPNQTAPQAQPAPVQSHAH</sequence>
<feature type="domain" description="Heavy metal binding" evidence="5">
    <location>
        <begin position="47"/>
        <end position="73"/>
    </location>
</feature>
<organism evidence="10 11">
    <name type="scientific">Pontibacter mangrovi</name>
    <dbReference type="NCBI Taxonomy" id="2589816"/>
    <lineage>
        <taxon>Bacteria</taxon>
        <taxon>Pseudomonadati</taxon>
        <taxon>Bacteroidota</taxon>
        <taxon>Cytophagia</taxon>
        <taxon>Cytophagales</taxon>
        <taxon>Hymenobacteraceae</taxon>
        <taxon>Pontibacter</taxon>
    </lineage>
</organism>
<dbReference type="GO" id="GO:0022857">
    <property type="term" value="F:transmembrane transporter activity"/>
    <property type="evidence" value="ECO:0007669"/>
    <property type="project" value="InterPro"/>
</dbReference>
<dbReference type="NCBIfam" id="TIGR01730">
    <property type="entry name" value="RND_mfp"/>
    <property type="match status" value="1"/>
</dbReference>
<dbReference type="GO" id="GO:0016020">
    <property type="term" value="C:membrane"/>
    <property type="evidence" value="ECO:0007669"/>
    <property type="project" value="InterPro"/>
</dbReference>
<dbReference type="AlphaFoldDB" id="A0A501W306"/>
<protein>
    <submittedName>
        <fullName evidence="10">Efflux RND transporter periplasmic adaptor subunit</fullName>
    </submittedName>
</protein>
<dbReference type="InterPro" id="IPR058791">
    <property type="entry name" value="3HB_CusB"/>
</dbReference>
<evidence type="ECO:0000259" key="6">
    <source>
        <dbReference type="Pfam" id="PF25869"/>
    </source>
</evidence>
<proteinExistence type="inferred from homology"/>
<dbReference type="InterPro" id="IPR051909">
    <property type="entry name" value="MFP_Cation_Efflux"/>
</dbReference>
<dbReference type="EMBL" id="VFRQ01000008">
    <property type="protein sequence ID" value="TPE43015.1"/>
    <property type="molecule type" value="Genomic_DNA"/>
</dbReference>
<evidence type="ECO:0000259" key="9">
    <source>
        <dbReference type="Pfam" id="PF25975"/>
    </source>
</evidence>
<dbReference type="GO" id="GO:0046914">
    <property type="term" value="F:transition metal ion binding"/>
    <property type="evidence" value="ECO:0007669"/>
    <property type="project" value="TreeGrafter"/>
</dbReference>
<dbReference type="Gene3D" id="2.40.30.170">
    <property type="match status" value="1"/>
</dbReference>
<dbReference type="GO" id="GO:0030288">
    <property type="term" value="C:outer membrane-bounded periplasmic space"/>
    <property type="evidence" value="ECO:0007669"/>
    <property type="project" value="TreeGrafter"/>
</dbReference>
<dbReference type="Pfam" id="PF25975">
    <property type="entry name" value="CzcB_C"/>
    <property type="match status" value="1"/>
</dbReference>
<reference evidence="10 11" key="1">
    <citation type="submission" date="2019-06" db="EMBL/GenBank/DDBJ databases">
        <title>A novel bacterium of genus Pontibacter, isolated from marine sediment.</title>
        <authorList>
            <person name="Huang H."/>
            <person name="Mo K."/>
            <person name="Hu Y."/>
        </authorList>
    </citation>
    <scope>NUCLEOTIDE SEQUENCE [LARGE SCALE GENOMIC DNA]</scope>
    <source>
        <strain evidence="10 11">HB172049</strain>
    </source>
</reference>
<dbReference type="PANTHER" id="PTHR30097">
    <property type="entry name" value="CATION EFFLUX SYSTEM PROTEIN CUSB"/>
    <property type="match status" value="1"/>
</dbReference>
<dbReference type="InterPro" id="IPR058792">
    <property type="entry name" value="Beta-barrel_RND_2"/>
</dbReference>
<evidence type="ECO:0000259" key="5">
    <source>
        <dbReference type="Pfam" id="PF19335"/>
    </source>
</evidence>
<feature type="compositionally biased region" description="Low complexity" evidence="3">
    <location>
        <begin position="572"/>
        <end position="589"/>
    </location>
</feature>
<evidence type="ECO:0000256" key="2">
    <source>
        <dbReference type="ARBA" id="ARBA00022448"/>
    </source>
</evidence>
<evidence type="ECO:0000259" key="4">
    <source>
        <dbReference type="Pfam" id="PF11827"/>
    </source>
</evidence>
<evidence type="ECO:0000259" key="7">
    <source>
        <dbReference type="Pfam" id="PF25919"/>
    </source>
</evidence>
<dbReference type="Proteomes" id="UP000316727">
    <property type="component" value="Unassembled WGS sequence"/>
</dbReference>
<feature type="domain" description="DUF3347" evidence="4">
    <location>
        <begin position="435"/>
        <end position="525"/>
    </location>
</feature>
<dbReference type="Pfam" id="PF25954">
    <property type="entry name" value="Beta-barrel_RND_2"/>
    <property type="match status" value="1"/>
</dbReference>
<dbReference type="Pfam" id="PF19335">
    <property type="entry name" value="HMBD"/>
    <property type="match status" value="1"/>
</dbReference>
<comment type="caution">
    <text evidence="10">The sequence shown here is derived from an EMBL/GenBank/DDBJ whole genome shotgun (WGS) entry which is preliminary data.</text>
</comment>
<dbReference type="GO" id="GO:0060003">
    <property type="term" value="P:copper ion export"/>
    <property type="evidence" value="ECO:0007669"/>
    <property type="project" value="TreeGrafter"/>
</dbReference>
<feature type="domain" description="CzcB-like C-terminal circularly permuted SH3-like" evidence="9">
    <location>
        <begin position="337"/>
        <end position="400"/>
    </location>
</feature>
<name>A0A501W306_9BACT</name>
<dbReference type="Pfam" id="PF25919">
    <property type="entry name" value="BSH_CusB"/>
    <property type="match status" value="1"/>
</dbReference>
<dbReference type="Gene3D" id="2.40.420.20">
    <property type="match status" value="1"/>
</dbReference>
<accession>A0A501W306</accession>
<dbReference type="Pfam" id="PF25869">
    <property type="entry name" value="3HB_CusB"/>
    <property type="match status" value="1"/>
</dbReference>
<dbReference type="InterPro" id="IPR058790">
    <property type="entry name" value="BSH_CusB"/>
</dbReference>
<dbReference type="InterPro" id="IPR058649">
    <property type="entry name" value="CzcB_C"/>
</dbReference>
<feature type="domain" description="CusB-like three alpha-helical bundle" evidence="6">
    <location>
        <begin position="163"/>
        <end position="211"/>
    </location>
</feature>
<keyword evidence="11" id="KW-1185">Reference proteome</keyword>
<dbReference type="InterPro" id="IPR045800">
    <property type="entry name" value="HMBD"/>
</dbReference>
<dbReference type="Pfam" id="PF11827">
    <property type="entry name" value="DUF3347"/>
    <property type="match status" value="1"/>
</dbReference>
<keyword evidence="2" id="KW-0813">Transport</keyword>
<dbReference type="RefSeq" id="WP_140622428.1">
    <property type="nucleotide sequence ID" value="NZ_VFRQ01000008.1"/>
</dbReference>
<evidence type="ECO:0000313" key="11">
    <source>
        <dbReference type="Proteomes" id="UP000316727"/>
    </source>
</evidence>
<comment type="similarity">
    <text evidence="1">Belongs to the membrane fusion protein (MFP) (TC 8.A.1) family.</text>
</comment>
<dbReference type="SUPFAM" id="SSF111369">
    <property type="entry name" value="HlyD-like secretion proteins"/>
    <property type="match status" value="1"/>
</dbReference>